<evidence type="ECO:0000256" key="1">
    <source>
        <dbReference type="SAM" id="MobiDB-lite"/>
    </source>
</evidence>
<evidence type="ECO:0000313" key="2">
    <source>
        <dbReference type="EMBL" id="EDL88385.1"/>
    </source>
</evidence>
<protein>
    <submittedName>
        <fullName evidence="2">RCG61130</fullName>
    </submittedName>
</protein>
<reference evidence="2 3" key="1">
    <citation type="submission" date="2005-07" db="EMBL/GenBank/DDBJ databases">
        <authorList>
            <person name="Mural R.J."/>
            <person name="Li P.W."/>
            <person name="Adams M.D."/>
            <person name="Amanatides P.G."/>
            <person name="Baden-Tillson H."/>
            <person name="Barnstead M."/>
            <person name="Chin S.H."/>
            <person name="Dew I."/>
            <person name="Evans C.A."/>
            <person name="Ferriera S."/>
            <person name="Flanigan M."/>
            <person name="Fosler C."/>
            <person name="Glodek A."/>
            <person name="Gu Z."/>
            <person name="Holt R.A."/>
            <person name="Jennings D."/>
            <person name="Kraft C.L."/>
            <person name="Lu F."/>
            <person name="Nguyen T."/>
            <person name="Nusskern D.R."/>
            <person name="Pfannkoch C.M."/>
            <person name="Sitter C."/>
            <person name="Sutton G.G."/>
            <person name="Venter J.C."/>
            <person name="Wang Z."/>
            <person name="Woodage T."/>
            <person name="Zheng X.H."/>
            <person name="Zhong F."/>
        </authorList>
    </citation>
    <scope>NUCLEOTIDE SEQUENCE [LARGE SCALE GENOMIC DNA]</scope>
    <source>
        <strain>BN</strain>
        <strain evidence="3">Sprague-Dawley</strain>
    </source>
</reference>
<dbReference type="EMBL" id="CH474040">
    <property type="protein sequence ID" value="EDL88385.1"/>
    <property type="molecule type" value="Genomic_DNA"/>
</dbReference>
<evidence type="ECO:0000313" key="3">
    <source>
        <dbReference type="Proteomes" id="UP000234681"/>
    </source>
</evidence>
<gene>
    <name evidence="2" type="ORF">rCG_61130</name>
</gene>
<dbReference type="Proteomes" id="UP000234681">
    <property type="component" value="Chromosome 15"/>
</dbReference>
<accession>A6KE82</accession>
<organism evidence="2 3">
    <name type="scientific">Rattus norvegicus</name>
    <name type="common">Rat</name>
    <dbReference type="NCBI Taxonomy" id="10116"/>
    <lineage>
        <taxon>Eukaryota</taxon>
        <taxon>Metazoa</taxon>
        <taxon>Chordata</taxon>
        <taxon>Craniata</taxon>
        <taxon>Vertebrata</taxon>
        <taxon>Euteleostomi</taxon>
        <taxon>Mammalia</taxon>
        <taxon>Eutheria</taxon>
        <taxon>Euarchontoglires</taxon>
        <taxon>Glires</taxon>
        <taxon>Rodentia</taxon>
        <taxon>Myomorpha</taxon>
        <taxon>Muroidea</taxon>
        <taxon>Muridae</taxon>
        <taxon>Murinae</taxon>
        <taxon>Rattus</taxon>
    </lineage>
</organism>
<dbReference type="AlphaFoldDB" id="A6KE82"/>
<proteinExistence type="predicted"/>
<sequence>MYACDVCVPNRICVKIALRSAVFSEGSSKRNTRQPNPSLTKRHWGLQMQQEEKLN</sequence>
<name>A6KE82_RAT</name>
<feature type="region of interest" description="Disordered" evidence="1">
    <location>
        <begin position="24"/>
        <end position="55"/>
    </location>
</feature>